<proteinExistence type="inferred from homology"/>
<comment type="similarity">
    <text evidence="2">Belongs to the phosphohexose mutase family.</text>
</comment>
<reference evidence="5" key="1">
    <citation type="submission" date="2018-05" db="EMBL/GenBank/DDBJ databases">
        <authorList>
            <person name="Lanie J.A."/>
            <person name="Ng W.-L."/>
            <person name="Kazmierczak K.M."/>
            <person name="Andrzejewski T.M."/>
            <person name="Davidsen T.M."/>
            <person name="Wayne K.J."/>
            <person name="Tettelin H."/>
            <person name="Glass J.I."/>
            <person name="Rusch D."/>
            <person name="Podicherti R."/>
            <person name="Tsui H.-C.T."/>
            <person name="Winkler M.E."/>
        </authorList>
    </citation>
    <scope>NUCLEOTIDE SEQUENCE</scope>
</reference>
<dbReference type="EMBL" id="UINC01039002">
    <property type="protein sequence ID" value="SVB36846.1"/>
    <property type="molecule type" value="Genomic_DNA"/>
</dbReference>
<keyword evidence="3" id="KW-0597">Phosphoprotein</keyword>
<dbReference type="Gene3D" id="3.40.120.10">
    <property type="entry name" value="Alpha-D-Glucose-1,6-Bisphosphate, subunit A, domain 3"/>
    <property type="match status" value="3"/>
</dbReference>
<evidence type="ECO:0000256" key="3">
    <source>
        <dbReference type="ARBA" id="ARBA00022553"/>
    </source>
</evidence>
<dbReference type="PANTHER" id="PTHR42946:SF1">
    <property type="entry name" value="PHOSPHOGLUCOMUTASE (ALPHA-D-GLUCOSE-1,6-BISPHOSPHATE-DEPENDENT)"/>
    <property type="match status" value="1"/>
</dbReference>
<protein>
    <recommendedName>
        <fullName evidence="4">Alpha-D-phosphohexomutase alpha/beta/alpha domain-containing protein</fullName>
    </recommendedName>
</protein>
<gene>
    <name evidence="5" type="ORF">METZ01_LOCUS189700</name>
</gene>
<evidence type="ECO:0000313" key="5">
    <source>
        <dbReference type="EMBL" id="SVB36846.1"/>
    </source>
</evidence>
<dbReference type="InterPro" id="IPR050060">
    <property type="entry name" value="Phosphoglucosamine_mutase"/>
</dbReference>
<dbReference type="PANTHER" id="PTHR42946">
    <property type="entry name" value="PHOSPHOHEXOSE MUTASE"/>
    <property type="match status" value="1"/>
</dbReference>
<dbReference type="InterPro" id="IPR005844">
    <property type="entry name" value="A-D-PHexomutase_a/b/a-I"/>
</dbReference>
<evidence type="ECO:0000259" key="4">
    <source>
        <dbReference type="Pfam" id="PF02878"/>
    </source>
</evidence>
<dbReference type="AlphaFoldDB" id="A0A382DEA8"/>
<organism evidence="5">
    <name type="scientific">marine metagenome</name>
    <dbReference type="NCBI Taxonomy" id="408172"/>
    <lineage>
        <taxon>unclassified sequences</taxon>
        <taxon>metagenomes</taxon>
        <taxon>ecological metagenomes</taxon>
    </lineage>
</organism>
<feature type="domain" description="Alpha-D-phosphohexomutase alpha/beta/alpha" evidence="4">
    <location>
        <begin position="51"/>
        <end position="172"/>
    </location>
</feature>
<feature type="non-terminal residue" evidence="5">
    <location>
        <position position="1"/>
    </location>
</feature>
<dbReference type="Pfam" id="PF02878">
    <property type="entry name" value="PGM_PMM_I"/>
    <property type="match status" value="1"/>
</dbReference>
<dbReference type="SUPFAM" id="SSF53738">
    <property type="entry name" value="Phosphoglucomutase, first 3 domains"/>
    <property type="match status" value="1"/>
</dbReference>
<dbReference type="PRINTS" id="PR00509">
    <property type="entry name" value="PGMPMM"/>
</dbReference>
<accession>A0A382DEA8</accession>
<feature type="non-terminal residue" evidence="5">
    <location>
        <position position="603"/>
    </location>
</feature>
<dbReference type="InterPro" id="IPR016055">
    <property type="entry name" value="A-D-PHexomutase_a/b/a-I/II/III"/>
</dbReference>
<evidence type="ECO:0000256" key="2">
    <source>
        <dbReference type="ARBA" id="ARBA00010231"/>
    </source>
</evidence>
<name>A0A382DEA8_9ZZZZ</name>
<dbReference type="InterPro" id="IPR005841">
    <property type="entry name" value="Alpha-D-phosphohexomutase_SF"/>
</dbReference>
<comment type="cofactor">
    <cofactor evidence="1">
        <name>Mg(2+)</name>
        <dbReference type="ChEBI" id="CHEBI:18420"/>
    </cofactor>
</comment>
<sequence length="603" mass="67851">YNFGKFYTSTAKRLFTFITMVINRIQGTDGIRGPVCLAEKSSSTGPIEALLNEGILTDELFELYTYSFCKELLDTCFAAKNDMAVIGWDPRDSSGRFNQAAVNGIRKAGMSAAVVDILPTPAISLYQLKVGAACGFVLTASHNRADQNGIKIFLGHSNLKLLPEDDKRLTQRCLSLNYEELRSIPLTGGISNEHQQARKLFIDFIADQANNWLQKDVLNEVTVIVDAANGAFSHLVRDILNYEGCRIEFINCEPSRGINSCSGVADLEGLSEINADEIVNGAFAEYEALRRILSIGRAQNTAHQNRPGMVFGFVFDGDGDRCFLLSYDHHMDQVNVLGGDVQAFLQAKLLKQKNNWNKPPLYLNTVESDIEAERAARSAGFETKQCAVGDKWILWESFLSQWKCRKQYYLEKVDDPEFQALTIQADTKLEQMQNSSSFDAISATNSVLSVEKWLLEKKRNELVNLAYSHACEISNNCFAIGSEESGHLITLGKIKSGEMIRPVFIGNGIKCALNSMAAILQLIPDIKQQQYFQWLSNPFPSGYQKSLQVYYVDKSLLYEESVMRKRLQDLLLENLNWPGMEKKIEQNQQEPQMLMIRVFQHNL</sequence>
<dbReference type="GO" id="GO:0004615">
    <property type="term" value="F:phosphomannomutase activity"/>
    <property type="evidence" value="ECO:0007669"/>
    <property type="project" value="TreeGrafter"/>
</dbReference>
<evidence type="ECO:0000256" key="1">
    <source>
        <dbReference type="ARBA" id="ARBA00001946"/>
    </source>
</evidence>
<dbReference type="GO" id="GO:0005975">
    <property type="term" value="P:carbohydrate metabolic process"/>
    <property type="evidence" value="ECO:0007669"/>
    <property type="project" value="InterPro"/>
</dbReference>